<comment type="caution">
    <text evidence="1">The sequence shown here is derived from an EMBL/GenBank/DDBJ whole genome shotgun (WGS) entry which is preliminary data.</text>
</comment>
<keyword evidence="2" id="KW-1185">Reference proteome</keyword>
<reference evidence="1 2" key="1">
    <citation type="submission" date="2024-11" db="EMBL/GenBank/DDBJ databases">
        <title>Adaptive evolution of stress response genes in parasites aligns with host niche diversity.</title>
        <authorList>
            <person name="Hahn C."/>
            <person name="Resl P."/>
        </authorList>
    </citation>
    <scope>NUCLEOTIDE SEQUENCE [LARGE SCALE GENOMIC DNA]</scope>
    <source>
        <strain evidence="1">EGGRZ-B1_66</strain>
        <tissue evidence="1">Body</tissue>
    </source>
</reference>
<dbReference type="AlphaFoldDB" id="A0ABD2PJM4"/>
<dbReference type="Proteomes" id="UP001626550">
    <property type="component" value="Unassembled WGS sequence"/>
</dbReference>
<accession>A0ABD2PJM4</accession>
<name>A0ABD2PJM4_9PLAT</name>
<sequence length="89" mass="9440">MLAAGGAVEAACVVEVAPSVAVNVLPPNDLDSAAIARPLFEAASESPMFGSVVSADTKVTSRNHIAIKKILKSMNLCKLSRYRCRVFYT</sequence>
<proteinExistence type="predicted"/>
<protein>
    <recommendedName>
        <fullName evidence="3">Secreted protein</fullName>
    </recommendedName>
</protein>
<organism evidence="1 2">
    <name type="scientific">Cichlidogyrus casuarinus</name>
    <dbReference type="NCBI Taxonomy" id="1844966"/>
    <lineage>
        <taxon>Eukaryota</taxon>
        <taxon>Metazoa</taxon>
        <taxon>Spiralia</taxon>
        <taxon>Lophotrochozoa</taxon>
        <taxon>Platyhelminthes</taxon>
        <taxon>Monogenea</taxon>
        <taxon>Monopisthocotylea</taxon>
        <taxon>Dactylogyridea</taxon>
        <taxon>Ancyrocephalidae</taxon>
        <taxon>Cichlidogyrus</taxon>
    </lineage>
</organism>
<evidence type="ECO:0000313" key="2">
    <source>
        <dbReference type="Proteomes" id="UP001626550"/>
    </source>
</evidence>
<evidence type="ECO:0008006" key="3">
    <source>
        <dbReference type="Google" id="ProtNLM"/>
    </source>
</evidence>
<dbReference type="EMBL" id="JBJKFK010008248">
    <property type="protein sequence ID" value="KAL3307128.1"/>
    <property type="molecule type" value="Genomic_DNA"/>
</dbReference>
<evidence type="ECO:0000313" key="1">
    <source>
        <dbReference type="EMBL" id="KAL3307128.1"/>
    </source>
</evidence>
<gene>
    <name evidence="1" type="ORF">Ciccas_014366</name>
</gene>